<keyword evidence="3" id="KW-0808">Transferase</keyword>
<evidence type="ECO:0000256" key="3">
    <source>
        <dbReference type="ARBA" id="ARBA00022679"/>
    </source>
</evidence>
<reference evidence="11 12" key="1">
    <citation type="submission" date="2014-08" db="EMBL/GenBank/DDBJ databases">
        <title>Clostridium innocuum, an unnegligible vancomycin-resistant pathogen causing extra-intestinal infections.</title>
        <authorList>
            <person name="Feng Y."/>
            <person name="Chiu C.-H."/>
        </authorList>
    </citation>
    <scope>NUCLEOTIDE SEQUENCE [LARGE SCALE GENOMIC DNA]</scope>
    <source>
        <strain evidence="11 12">AN88</strain>
    </source>
</reference>
<evidence type="ECO:0000256" key="7">
    <source>
        <dbReference type="ARBA" id="ARBA00023125"/>
    </source>
</evidence>
<dbReference type="Gene3D" id="1.10.10.1330">
    <property type="entry name" value="RNA polymerase sigma-54 factor, core-binding domain"/>
    <property type="match status" value="1"/>
</dbReference>
<dbReference type="GO" id="GO:0003677">
    <property type="term" value="F:DNA binding"/>
    <property type="evidence" value="ECO:0007669"/>
    <property type="project" value="UniProtKB-KW"/>
</dbReference>
<evidence type="ECO:0000259" key="10">
    <source>
        <dbReference type="Pfam" id="PF04963"/>
    </source>
</evidence>
<dbReference type="EMBL" id="JQIF01000092">
    <property type="protein sequence ID" value="KGJ51925.1"/>
    <property type="molecule type" value="Genomic_DNA"/>
</dbReference>
<dbReference type="PIRSF" id="PIRSF000774">
    <property type="entry name" value="RpoN"/>
    <property type="match status" value="1"/>
</dbReference>
<dbReference type="Gene3D" id="1.10.10.60">
    <property type="entry name" value="Homeodomain-like"/>
    <property type="match status" value="1"/>
</dbReference>
<evidence type="ECO:0000256" key="6">
    <source>
        <dbReference type="ARBA" id="ARBA00023082"/>
    </source>
</evidence>
<feature type="domain" description="RNA polymerase sigma factor 54 core-binding" evidence="10">
    <location>
        <begin position="65"/>
        <end position="230"/>
    </location>
</feature>
<dbReference type="GO" id="GO:0006352">
    <property type="term" value="P:DNA-templated transcription initiation"/>
    <property type="evidence" value="ECO:0007669"/>
    <property type="project" value="InterPro"/>
</dbReference>
<dbReference type="GO" id="GO:0000428">
    <property type="term" value="C:DNA-directed RNA polymerase complex"/>
    <property type="evidence" value="ECO:0007669"/>
    <property type="project" value="UniProtKB-KW"/>
</dbReference>
<keyword evidence="2" id="KW-0240">DNA-directed RNA polymerase</keyword>
<dbReference type="RefSeq" id="WP_044907090.1">
    <property type="nucleotide sequence ID" value="NZ_JQIF01000092.1"/>
</dbReference>
<dbReference type="PROSITE" id="PS00718">
    <property type="entry name" value="SIGMA54_2"/>
    <property type="match status" value="1"/>
</dbReference>
<dbReference type="Proteomes" id="UP000030008">
    <property type="component" value="Unassembled WGS sequence"/>
</dbReference>
<dbReference type="PANTHER" id="PTHR32248:SF4">
    <property type="entry name" value="RNA POLYMERASE SIGMA-54 FACTOR"/>
    <property type="match status" value="1"/>
</dbReference>
<accession>A0A099I2M4</accession>
<dbReference type="PROSITE" id="PS50044">
    <property type="entry name" value="SIGMA54_3"/>
    <property type="match status" value="1"/>
</dbReference>
<dbReference type="Pfam" id="PF04552">
    <property type="entry name" value="Sigma54_DBD"/>
    <property type="match status" value="1"/>
</dbReference>
<dbReference type="Pfam" id="PF04963">
    <property type="entry name" value="Sigma54_CBD"/>
    <property type="match status" value="1"/>
</dbReference>
<dbReference type="PRINTS" id="PR00045">
    <property type="entry name" value="SIGMA54FCT"/>
</dbReference>
<evidence type="ECO:0000256" key="1">
    <source>
        <dbReference type="ARBA" id="ARBA00008798"/>
    </source>
</evidence>
<gene>
    <name evidence="11" type="ORF">CIAN88_17630</name>
</gene>
<keyword evidence="7" id="KW-0238">DNA-binding</keyword>
<dbReference type="InterPro" id="IPR007046">
    <property type="entry name" value="RNA_pol_sigma_54_core-bd"/>
</dbReference>
<evidence type="ECO:0000256" key="5">
    <source>
        <dbReference type="ARBA" id="ARBA00023015"/>
    </source>
</evidence>
<evidence type="ECO:0000256" key="2">
    <source>
        <dbReference type="ARBA" id="ARBA00022478"/>
    </source>
</evidence>
<protein>
    <submittedName>
        <fullName evidence="11">RNA polymerase subunit sigma-54</fullName>
    </submittedName>
</protein>
<evidence type="ECO:0000259" key="9">
    <source>
        <dbReference type="Pfam" id="PF04552"/>
    </source>
</evidence>
<dbReference type="GO" id="GO:0016779">
    <property type="term" value="F:nucleotidyltransferase activity"/>
    <property type="evidence" value="ECO:0007669"/>
    <property type="project" value="UniProtKB-KW"/>
</dbReference>
<dbReference type="PANTHER" id="PTHR32248">
    <property type="entry name" value="RNA POLYMERASE SIGMA-54 FACTOR"/>
    <property type="match status" value="1"/>
</dbReference>
<name>A0A099I2M4_CLOIN</name>
<keyword evidence="6" id="KW-0731">Sigma factor</keyword>
<sequence length="405" mass="46389">MTQFLQQNQTMKQTHILTHKNQQALKILKMDSRELLELISECVQQNPFLDFHPSARGDDYLLQNAIQRPSLQEDLYMQLHTLREPYDEAICAYLIESLDEHGFLSGSVSAYCEDLQIDEETLLSQLRILQGFEPCGVAARSIREALILQCRKTRNTMGEQILSEYAQELAEADLAAIAGGMQLSVREVKEVIASLRTCNPDPCAAYAKEHVETILPEVEICVQDQQLQIVPMRYGATLVQEQYVQAIEQNEQLKAYFREANLLFETLNRRNATLLLIMNELVSIQKHHFLFGDELQSCTLQQLADQLGLHVSTVSRALQHKYYLFHGECYPIRSLLRTATAQGDSSDAVQRAITEILRHEDPSHPFSDQQLVIKLRTMDISVSRRTVTKYRKLLHIPSSTHRKHT</sequence>
<evidence type="ECO:0000256" key="4">
    <source>
        <dbReference type="ARBA" id="ARBA00022695"/>
    </source>
</evidence>
<keyword evidence="5" id="KW-0805">Transcription regulation</keyword>
<dbReference type="InterPro" id="IPR038709">
    <property type="entry name" value="RpoN_core-bd_sf"/>
</dbReference>
<feature type="domain" description="RNA polymerase sigma factor 54 DNA-binding" evidence="9">
    <location>
        <begin position="252"/>
        <end position="403"/>
    </location>
</feature>
<proteinExistence type="inferred from homology"/>
<dbReference type="GO" id="GO:0016987">
    <property type="term" value="F:sigma factor activity"/>
    <property type="evidence" value="ECO:0007669"/>
    <property type="project" value="UniProtKB-KW"/>
</dbReference>
<evidence type="ECO:0000256" key="8">
    <source>
        <dbReference type="ARBA" id="ARBA00023163"/>
    </source>
</evidence>
<organism evidence="11 12">
    <name type="scientific">Clostridium innocuum</name>
    <dbReference type="NCBI Taxonomy" id="1522"/>
    <lineage>
        <taxon>Bacteria</taxon>
        <taxon>Bacillati</taxon>
        <taxon>Bacillota</taxon>
        <taxon>Clostridia</taxon>
        <taxon>Eubacteriales</taxon>
        <taxon>Clostridiaceae</taxon>
        <taxon>Clostridium</taxon>
    </lineage>
</organism>
<dbReference type="AlphaFoldDB" id="A0A099I2M4"/>
<dbReference type="NCBIfam" id="TIGR02395">
    <property type="entry name" value="rpoN_sigma"/>
    <property type="match status" value="1"/>
</dbReference>
<dbReference type="GO" id="GO:0001216">
    <property type="term" value="F:DNA-binding transcription activator activity"/>
    <property type="evidence" value="ECO:0007669"/>
    <property type="project" value="InterPro"/>
</dbReference>
<dbReference type="Pfam" id="PF00309">
    <property type="entry name" value="Sigma54_AID"/>
    <property type="match status" value="1"/>
</dbReference>
<dbReference type="InterPro" id="IPR000394">
    <property type="entry name" value="RNA_pol_sigma_54"/>
</dbReference>
<comment type="similarity">
    <text evidence="1">Belongs to the sigma-54 factor family.</text>
</comment>
<evidence type="ECO:0000313" key="12">
    <source>
        <dbReference type="Proteomes" id="UP000030008"/>
    </source>
</evidence>
<dbReference type="InterPro" id="IPR007634">
    <property type="entry name" value="RNA_pol_sigma_54_DNA-bd"/>
</dbReference>
<keyword evidence="8" id="KW-0804">Transcription</keyword>
<comment type="caution">
    <text evidence="11">The sequence shown here is derived from an EMBL/GenBank/DDBJ whole genome shotgun (WGS) entry which is preliminary data.</text>
</comment>
<evidence type="ECO:0000313" key="11">
    <source>
        <dbReference type="EMBL" id="KGJ51925.1"/>
    </source>
</evidence>
<keyword evidence="4" id="KW-0548">Nucleotidyltransferase</keyword>